<evidence type="ECO:0000259" key="4">
    <source>
        <dbReference type="PROSITE" id="PS50932"/>
    </source>
</evidence>
<dbReference type="Pfam" id="PF00356">
    <property type="entry name" value="LacI"/>
    <property type="match status" value="1"/>
</dbReference>
<protein>
    <submittedName>
        <fullName evidence="5">LacI family transcriptional regulator</fullName>
    </submittedName>
</protein>
<dbReference type="InterPro" id="IPR000843">
    <property type="entry name" value="HTH_LacI"/>
</dbReference>
<evidence type="ECO:0000256" key="2">
    <source>
        <dbReference type="ARBA" id="ARBA00023125"/>
    </source>
</evidence>
<accession>A0A3N2DD99</accession>
<gene>
    <name evidence="5" type="ORF">EDD28_2318</name>
</gene>
<comment type="caution">
    <text evidence="5">The sequence shown here is derived from an EMBL/GenBank/DDBJ whole genome shotgun (WGS) entry which is preliminary data.</text>
</comment>
<dbReference type="Proteomes" id="UP000275356">
    <property type="component" value="Unassembled WGS sequence"/>
</dbReference>
<dbReference type="PROSITE" id="PS50932">
    <property type="entry name" value="HTH_LACI_2"/>
    <property type="match status" value="1"/>
</dbReference>
<dbReference type="SMART" id="SM00354">
    <property type="entry name" value="HTH_LACI"/>
    <property type="match status" value="1"/>
</dbReference>
<dbReference type="GO" id="GO:0000976">
    <property type="term" value="F:transcription cis-regulatory region binding"/>
    <property type="evidence" value="ECO:0007669"/>
    <property type="project" value="TreeGrafter"/>
</dbReference>
<dbReference type="RefSeq" id="WP_170169445.1">
    <property type="nucleotide sequence ID" value="NZ_RKHQ01000001.1"/>
</dbReference>
<dbReference type="CDD" id="cd06267">
    <property type="entry name" value="PBP1_LacI_sugar_binding-like"/>
    <property type="match status" value="1"/>
</dbReference>
<dbReference type="InterPro" id="IPR010982">
    <property type="entry name" value="Lambda_DNA-bd_dom_sf"/>
</dbReference>
<dbReference type="PANTHER" id="PTHR30146:SF153">
    <property type="entry name" value="LACTOSE OPERON REPRESSOR"/>
    <property type="match status" value="1"/>
</dbReference>
<dbReference type="Pfam" id="PF13377">
    <property type="entry name" value="Peripla_BP_3"/>
    <property type="match status" value="1"/>
</dbReference>
<keyword evidence="2" id="KW-0238">DNA-binding</keyword>
<evidence type="ECO:0000313" key="6">
    <source>
        <dbReference type="Proteomes" id="UP000275356"/>
    </source>
</evidence>
<keyword evidence="1" id="KW-0805">Transcription regulation</keyword>
<keyword evidence="6" id="KW-1185">Reference proteome</keyword>
<dbReference type="InterPro" id="IPR028082">
    <property type="entry name" value="Peripla_BP_I"/>
</dbReference>
<evidence type="ECO:0000313" key="5">
    <source>
        <dbReference type="EMBL" id="ROR97712.1"/>
    </source>
</evidence>
<dbReference type="Gene3D" id="1.10.260.40">
    <property type="entry name" value="lambda repressor-like DNA-binding domains"/>
    <property type="match status" value="1"/>
</dbReference>
<evidence type="ECO:0000256" key="3">
    <source>
        <dbReference type="ARBA" id="ARBA00023163"/>
    </source>
</evidence>
<dbReference type="InterPro" id="IPR046335">
    <property type="entry name" value="LacI/GalR-like_sensor"/>
</dbReference>
<proteinExistence type="predicted"/>
<name>A0A3N2DD99_9MICO</name>
<dbReference type="Gene3D" id="3.40.50.2300">
    <property type="match status" value="2"/>
</dbReference>
<reference evidence="5 6" key="1">
    <citation type="submission" date="2018-11" db="EMBL/GenBank/DDBJ databases">
        <title>Sequencing the genomes of 1000 actinobacteria strains.</title>
        <authorList>
            <person name="Klenk H.-P."/>
        </authorList>
    </citation>
    <scope>NUCLEOTIDE SEQUENCE [LARGE SCALE GENOMIC DNA]</scope>
    <source>
        <strain evidence="5 6">DSM 13521</strain>
    </source>
</reference>
<sequence>MTDFDTPQPTSMSSLARMLGVAPSTVSRALRGQPGVSPATRARILAMVGEVVPEPAGWAASRTSDAPIRRIAVAVPHLGSWYYGTALPEIGEVLHASGVEMVVHHIGGARDRHRFFDGQRRHPGYDALILVAVPVLDDLALDPSALGMPVICVGELAPGVASVSIDNDAAAHEATSYLIRLGHRRIGLIAATDEEGRLWSVATERRAGYRRALAEAGLPHAPELEESSDRGAAGGEEATVRLMTLTDPPTAILSLSDEEAIGSLRAAERLGLQVPDDLSVVGFDDQAIAQVSDLTTVRQPVREQARAAARLAVAHVLGGELPGEARLLPTQLVIRGTTAPPNAPGAYQPATVS</sequence>
<feature type="domain" description="HTH lacI-type" evidence="4">
    <location>
        <begin position="10"/>
        <end position="46"/>
    </location>
</feature>
<dbReference type="PANTHER" id="PTHR30146">
    <property type="entry name" value="LACI-RELATED TRANSCRIPTIONAL REPRESSOR"/>
    <property type="match status" value="1"/>
</dbReference>
<dbReference type="CDD" id="cd01392">
    <property type="entry name" value="HTH_LacI"/>
    <property type="match status" value="1"/>
</dbReference>
<keyword evidence="3" id="KW-0804">Transcription</keyword>
<dbReference type="GO" id="GO:0003700">
    <property type="term" value="F:DNA-binding transcription factor activity"/>
    <property type="evidence" value="ECO:0007669"/>
    <property type="project" value="TreeGrafter"/>
</dbReference>
<evidence type="ECO:0000256" key="1">
    <source>
        <dbReference type="ARBA" id="ARBA00023015"/>
    </source>
</evidence>
<dbReference type="AlphaFoldDB" id="A0A3N2DD99"/>
<organism evidence="5 6">
    <name type="scientific">Salana multivorans</name>
    <dbReference type="NCBI Taxonomy" id="120377"/>
    <lineage>
        <taxon>Bacteria</taxon>
        <taxon>Bacillati</taxon>
        <taxon>Actinomycetota</taxon>
        <taxon>Actinomycetes</taxon>
        <taxon>Micrococcales</taxon>
        <taxon>Beutenbergiaceae</taxon>
        <taxon>Salana</taxon>
    </lineage>
</organism>
<dbReference type="EMBL" id="RKHQ01000001">
    <property type="protein sequence ID" value="ROR97712.1"/>
    <property type="molecule type" value="Genomic_DNA"/>
</dbReference>
<dbReference type="SUPFAM" id="SSF53822">
    <property type="entry name" value="Periplasmic binding protein-like I"/>
    <property type="match status" value="1"/>
</dbReference>
<dbReference type="SUPFAM" id="SSF47413">
    <property type="entry name" value="lambda repressor-like DNA-binding domains"/>
    <property type="match status" value="1"/>
</dbReference>